<organism evidence="1 2">
    <name type="scientific">Varanus komodoensis</name>
    <name type="common">Komodo dragon</name>
    <dbReference type="NCBI Taxonomy" id="61221"/>
    <lineage>
        <taxon>Eukaryota</taxon>
        <taxon>Metazoa</taxon>
        <taxon>Chordata</taxon>
        <taxon>Craniata</taxon>
        <taxon>Vertebrata</taxon>
        <taxon>Euteleostomi</taxon>
        <taxon>Lepidosauria</taxon>
        <taxon>Squamata</taxon>
        <taxon>Bifurcata</taxon>
        <taxon>Unidentata</taxon>
        <taxon>Episquamata</taxon>
        <taxon>Toxicofera</taxon>
        <taxon>Anguimorpha</taxon>
        <taxon>Paleoanguimorpha</taxon>
        <taxon>Varanoidea</taxon>
        <taxon>Varanidae</taxon>
        <taxon>Varanus</taxon>
    </lineage>
</organism>
<reference evidence="1" key="2">
    <citation type="submission" date="2025-09" db="UniProtKB">
        <authorList>
            <consortium name="Ensembl"/>
        </authorList>
    </citation>
    <scope>IDENTIFICATION</scope>
</reference>
<sequence>AAHRITQAGWAQDFHLPKPLINCLMHCPISNLNNEEIVKLRQQCKEESFWYRGTLLCS</sequence>
<name>A0A8D2LXP2_VARKO</name>
<dbReference type="Proteomes" id="UP000694545">
    <property type="component" value="Unplaced"/>
</dbReference>
<accession>A0A8D2LXP2</accession>
<evidence type="ECO:0000313" key="1">
    <source>
        <dbReference type="Ensembl" id="ENSVKKP00000027799.1"/>
    </source>
</evidence>
<evidence type="ECO:0000313" key="2">
    <source>
        <dbReference type="Proteomes" id="UP000694545"/>
    </source>
</evidence>
<dbReference type="AlphaFoldDB" id="A0A8D2LXP2"/>
<keyword evidence="2" id="KW-1185">Reference proteome</keyword>
<proteinExistence type="predicted"/>
<dbReference type="Ensembl" id="ENSVKKT00000028471.1">
    <property type="protein sequence ID" value="ENSVKKP00000027799.1"/>
    <property type="gene ID" value="ENSVKKG00000018032.1"/>
</dbReference>
<protein>
    <submittedName>
        <fullName evidence="1">Uncharacterized protein</fullName>
    </submittedName>
</protein>
<reference evidence="1" key="1">
    <citation type="submission" date="2025-08" db="UniProtKB">
        <authorList>
            <consortium name="Ensembl"/>
        </authorList>
    </citation>
    <scope>IDENTIFICATION</scope>
</reference>